<evidence type="ECO:0000313" key="2">
    <source>
        <dbReference type="Proteomes" id="UP000029733"/>
    </source>
</evidence>
<dbReference type="STRING" id="1677920.LS71_08900"/>
<dbReference type="EMBL" id="JRPR02000013">
    <property type="protein sequence ID" value="TLD94915.1"/>
    <property type="molecule type" value="Genomic_DNA"/>
</dbReference>
<sequence>MRAVRNDLGLDVDFTLLDAYSRVIATFSVSKDKSARLPIFKPREYLVDSRAQHYYIYAGEGEIKLSECKKYYDLRHIDIKELDYYCQKGKFKPKTCHKQAIKDFCEIFEINAHKGCYFIVPAHFEEVEYALLYGNSTCLRAYF</sequence>
<name>A0A4U8T5U2_9HELI</name>
<comment type="caution">
    <text evidence="1">The sequence shown here is derived from an EMBL/GenBank/DDBJ whole genome shotgun (WGS) entry which is preliminary data.</text>
</comment>
<keyword evidence="2" id="KW-1185">Reference proteome</keyword>
<accession>A0A4U8T5U2</accession>
<protein>
    <submittedName>
        <fullName evidence="1">Uncharacterized protein</fullName>
    </submittedName>
</protein>
<organism evidence="1 2">
    <name type="scientific">Helicobacter jaachi</name>
    <dbReference type="NCBI Taxonomy" id="1677920"/>
    <lineage>
        <taxon>Bacteria</taxon>
        <taxon>Pseudomonadati</taxon>
        <taxon>Campylobacterota</taxon>
        <taxon>Epsilonproteobacteria</taxon>
        <taxon>Campylobacterales</taxon>
        <taxon>Helicobacteraceae</taxon>
        <taxon>Helicobacter</taxon>
    </lineage>
</organism>
<gene>
    <name evidence="1" type="ORF">LS71_008830</name>
</gene>
<dbReference type="OrthoDB" id="5330073at2"/>
<dbReference type="AlphaFoldDB" id="A0A4U8T5U2"/>
<proteinExistence type="predicted"/>
<evidence type="ECO:0000313" key="1">
    <source>
        <dbReference type="EMBL" id="TLD94915.1"/>
    </source>
</evidence>
<dbReference type="Proteomes" id="UP000029733">
    <property type="component" value="Unassembled WGS sequence"/>
</dbReference>
<dbReference type="RefSeq" id="WP_138109919.1">
    <property type="nucleotide sequence ID" value="NZ_JRPR02000013.1"/>
</dbReference>
<reference evidence="1 2" key="1">
    <citation type="journal article" date="2014" name="Genome Announc.">
        <title>Draft genome sequences of eight enterohepatic helicobacter species isolated from both laboratory and wild rodents.</title>
        <authorList>
            <person name="Sheh A."/>
            <person name="Shen Z."/>
            <person name="Fox J.G."/>
        </authorList>
    </citation>
    <scope>NUCLEOTIDE SEQUENCE [LARGE SCALE GENOMIC DNA]</scope>
    <source>
        <strain evidence="1 2">MIT 09-6949</strain>
    </source>
</reference>